<dbReference type="Proteomes" id="UP000692954">
    <property type="component" value="Unassembled WGS sequence"/>
</dbReference>
<gene>
    <name evidence="2" type="ORF">PSON_ATCC_30995.1.T0010417</name>
</gene>
<proteinExistence type="predicted"/>
<dbReference type="EMBL" id="CAJJDN010000001">
    <property type="protein sequence ID" value="CAD8046051.1"/>
    <property type="molecule type" value="Genomic_DNA"/>
</dbReference>
<comment type="caution">
    <text evidence="2">The sequence shown here is derived from an EMBL/GenBank/DDBJ whole genome shotgun (WGS) entry which is preliminary data.</text>
</comment>
<dbReference type="OrthoDB" id="10255128at2759"/>
<evidence type="ECO:0000259" key="1">
    <source>
        <dbReference type="Pfam" id="PF00611"/>
    </source>
</evidence>
<reference evidence="2" key="1">
    <citation type="submission" date="2021-01" db="EMBL/GenBank/DDBJ databases">
        <authorList>
            <consortium name="Genoscope - CEA"/>
            <person name="William W."/>
        </authorList>
    </citation>
    <scope>NUCLEOTIDE SEQUENCE</scope>
</reference>
<keyword evidence="3" id="KW-1185">Reference proteome</keyword>
<name>A0A8S1JUF7_9CILI</name>
<dbReference type="Pfam" id="PF00611">
    <property type="entry name" value="FCH"/>
    <property type="match status" value="1"/>
</dbReference>
<dbReference type="AlphaFoldDB" id="A0A8S1JUF7"/>
<dbReference type="InterPro" id="IPR001060">
    <property type="entry name" value="FCH_dom"/>
</dbReference>
<evidence type="ECO:0000313" key="3">
    <source>
        <dbReference type="Proteomes" id="UP000692954"/>
    </source>
</evidence>
<protein>
    <recommendedName>
        <fullName evidence="1">FCH domain-containing protein</fullName>
    </recommendedName>
</protein>
<sequence>MINNQFEPDIIQITEQLSKRLNDKKKSIQEFLNILQQRAEIEEVYSKSLERIGNELSNLVENTQQDSFTDIMQYVRNYLLISSEQSKELYQQLKNNVVQELLNTINIDQGWANEVNKIQNKHSKEVRRNIEELHALQDDYNQALYEEKIYLEGKITSKKRNYEKSETNLKQFILYYNQYLDTYFQDIAYIQDIFLNIEIDRRKLIQDAGMKLFMYEVSLIRNLQYDISGITQKIEQYKSNNKQSELLIIQTSDRPLLSKLNVENYILSLKQQYNLDENQRKKKMIADAQNGSDQKKVDFIQANSSDYLRYNKMFEQALKFSEINDEIIKQLINLIQKTKAQQYFDAFISTIQKITGQPNQKNDYSFTPLGYQTCLKLSEILLDYCNAQNTNAQIVINLLKFSKNIYKMLSVQDQENNEIQEYIKFSLFEGLKNHEVLQNKNLWNEYVRSKEQIDELTEINCMENLIQQLKTKVNY</sequence>
<organism evidence="2 3">
    <name type="scientific">Paramecium sonneborni</name>
    <dbReference type="NCBI Taxonomy" id="65129"/>
    <lineage>
        <taxon>Eukaryota</taxon>
        <taxon>Sar</taxon>
        <taxon>Alveolata</taxon>
        <taxon>Ciliophora</taxon>
        <taxon>Intramacronucleata</taxon>
        <taxon>Oligohymenophorea</taxon>
        <taxon>Peniculida</taxon>
        <taxon>Parameciidae</taxon>
        <taxon>Paramecium</taxon>
    </lineage>
</organism>
<accession>A0A8S1JUF7</accession>
<feature type="domain" description="FCH" evidence="1">
    <location>
        <begin position="15"/>
        <end position="76"/>
    </location>
</feature>
<evidence type="ECO:0000313" key="2">
    <source>
        <dbReference type="EMBL" id="CAD8046051.1"/>
    </source>
</evidence>